<gene>
    <name evidence="3 5" type="primary">rpsP</name>
    <name evidence="5" type="ORF">ACFSNB_03530</name>
</gene>
<dbReference type="GO" id="GO:0005840">
    <property type="term" value="C:ribosome"/>
    <property type="evidence" value="ECO:0007669"/>
    <property type="project" value="UniProtKB-KW"/>
</dbReference>
<dbReference type="EMBL" id="JBHUIY010000004">
    <property type="protein sequence ID" value="MFD2232869.1"/>
    <property type="molecule type" value="Genomic_DNA"/>
</dbReference>
<dbReference type="InterPro" id="IPR023803">
    <property type="entry name" value="Ribosomal_bS16_dom_sf"/>
</dbReference>
<evidence type="ECO:0000256" key="2">
    <source>
        <dbReference type="ARBA" id="ARBA00023274"/>
    </source>
</evidence>
<dbReference type="NCBIfam" id="TIGR00002">
    <property type="entry name" value="S16"/>
    <property type="match status" value="1"/>
</dbReference>
<protein>
    <recommendedName>
        <fullName evidence="3">Small ribosomal subunit protein bS16</fullName>
    </recommendedName>
</protein>
<dbReference type="InterPro" id="IPR020592">
    <property type="entry name" value="Ribosomal_bS16_CS"/>
</dbReference>
<accession>A0ABW5C6A1</accession>
<dbReference type="SUPFAM" id="SSF54565">
    <property type="entry name" value="Ribosomal protein S16"/>
    <property type="match status" value="1"/>
</dbReference>
<keyword evidence="2 3" id="KW-0687">Ribonucleoprotein</keyword>
<evidence type="ECO:0000313" key="5">
    <source>
        <dbReference type="EMBL" id="MFD2232869.1"/>
    </source>
</evidence>
<evidence type="ECO:0000256" key="3">
    <source>
        <dbReference type="HAMAP-Rule" id="MF_00385"/>
    </source>
</evidence>
<comment type="similarity">
    <text evidence="3">Belongs to the bacterial ribosomal protein bS16 family.</text>
</comment>
<feature type="compositionally biased region" description="Low complexity" evidence="4">
    <location>
        <begin position="92"/>
        <end position="102"/>
    </location>
</feature>
<name>A0ABW5C6A1_9PROT</name>
<feature type="region of interest" description="Disordered" evidence="4">
    <location>
        <begin position="87"/>
        <end position="119"/>
    </location>
</feature>
<reference evidence="6" key="1">
    <citation type="journal article" date="2019" name="Int. J. Syst. Evol. Microbiol.">
        <title>The Global Catalogue of Microorganisms (GCM) 10K type strain sequencing project: providing services to taxonomists for standard genome sequencing and annotation.</title>
        <authorList>
            <consortium name="The Broad Institute Genomics Platform"/>
            <consortium name="The Broad Institute Genome Sequencing Center for Infectious Disease"/>
            <person name="Wu L."/>
            <person name="Ma J."/>
        </authorList>
    </citation>
    <scope>NUCLEOTIDE SEQUENCE [LARGE SCALE GENOMIC DNA]</scope>
    <source>
        <strain evidence="6">KCTC 15012</strain>
    </source>
</reference>
<dbReference type="Proteomes" id="UP001597296">
    <property type="component" value="Unassembled WGS sequence"/>
</dbReference>
<dbReference type="InterPro" id="IPR000307">
    <property type="entry name" value="Ribosomal_bS16"/>
</dbReference>
<dbReference type="Gene3D" id="3.30.1320.10">
    <property type="match status" value="1"/>
</dbReference>
<evidence type="ECO:0000256" key="4">
    <source>
        <dbReference type="SAM" id="MobiDB-lite"/>
    </source>
</evidence>
<dbReference type="Pfam" id="PF00886">
    <property type="entry name" value="Ribosomal_S16"/>
    <property type="match status" value="1"/>
</dbReference>
<comment type="caution">
    <text evidence="5">The sequence shown here is derived from an EMBL/GenBank/DDBJ whole genome shotgun (WGS) entry which is preliminary data.</text>
</comment>
<dbReference type="HAMAP" id="MF_00385">
    <property type="entry name" value="Ribosomal_bS16"/>
    <property type="match status" value="1"/>
</dbReference>
<dbReference type="PANTHER" id="PTHR12919">
    <property type="entry name" value="30S RIBOSOMAL PROTEIN S16"/>
    <property type="match status" value="1"/>
</dbReference>
<organism evidence="5 6">
    <name type="scientific">Phaeospirillum tilakii</name>
    <dbReference type="NCBI Taxonomy" id="741673"/>
    <lineage>
        <taxon>Bacteria</taxon>
        <taxon>Pseudomonadati</taxon>
        <taxon>Pseudomonadota</taxon>
        <taxon>Alphaproteobacteria</taxon>
        <taxon>Rhodospirillales</taxon>
        <taxon>Rhodospirillaceae</taxon>
        <taxon>Phaeospirillum</taxon>
    </lineage>
</organism>
<keyword evidence="6" id="KW-1185">Reference proteome</keyword>
<dbReference type="RefSeq" id="WP_377314558.1">
    <property type="nucleotide sequence ID" value="NZ_JBHUIY010000004.1"/>
</dbReference>
<dbReference type="PROSITE" id="PS00732">
    <property type="entry name" value="RIBOSOMAL_S16"/>
    <property type="match status" value="1"/>
</dbReference>
<keyword evidence="1 3" id="KW-0689">Ribosomal protein</keyword>
<evidence type="ECO:0000256" key="1">
    <source>
        <dbReference type="ARBA" id="ARBA00022980"/>
    </source>
</evidence>
<sequence length="119" mass="13178">MALKIRLSRGGAKKRPFYKIVVTDARSPRDGRFIEKIGTYNPMLPSDSGLRLVLDQERAKHWLSVGAQPTDRLVRFFADLGLVVKPARPEQTKQPQPKAKAQLRAKEAAERAAAAASAE</sequence>
<evidence type="ECO:0000313" key="6">
    <source>
        <dbReference type="Proteomes" id="UP001597296"/>
    </source>
</evidence>
<dbReference type="PANTHER" id="PTHR12919:SF20">
    <property type="entry name" value="SMALL RIBOSOMAL SUBUNIT PROTEIN BS16M"/>
    <property type="match status" value="1"/>
</dbReference>
<proteinExistence type="inferred from homology"/>